<proteinExistence type="predicted"/>
<accession>A0AAP0GAU9</accession>
<dbReference type="InterPro" id="IPR042516">
    <property type="entry name" value="Prp8_U5-snRNA-bd_sf"/>
</dbReference>
<dbReference type="AlphaFoldDB" id="A0AAP0GAU9"/>
<gene>
    <name evidence="1" type="ORF">KSP39_PZI005745</name>
</gene>
<sequence>MRMSLKAFNNTKDTVWNLQNEHINEKTTIAFLRIDEHVKFSKNHVSPHINFCINNMN</sequence>
<dbReference type="Gene3D" id="3.30.43.40">
    <property type="entry name" value="Pre-mRNA-processing-splicing factor 8, U5-snRNA-binding domain"/>
    <property type="match status" value="1"/>
</dbReference>
<comment type="caution">
    <text evidence="1">The sequence shown here is derived from an EMBL/GenBank/DDBJ whole genome shotgun (WGS) entry which is preliminary data.</text>
</comment>
<dbReference type="Proteomes" id="UP001418222">
    <property type="component" value="Unassembled WGS sequence"/>
</dbReference>
<reference evidence="1 2" key="1">
    <citation type="journal article" date="2022" name="Nat. Plants">
        <title>Genomes of leafy and leafless Platanthera orchids illuminate the evolution of mycoheterotrophy.</title>
        <authorList>
            <person name="Li M.H."/>
            <person name="Liu K.W."/>
            <person name="Li Z."/>
            <person name="Lu H.C."/>
            <person name="Ye Q.L."/>
            <person name="Zhang D."/>
            <person name="Wang J.Y."/>
            <person name="Li Y.F."/>
            <person name="Zhong Z.M."/>
            <person name="Liu X."/>
            <person name="Yu X."/>
            <person name="Liu D.K."/>
            <person name="Tu X.D."/>
            <person name="Liu B."/>
            <person name="Hao Y."/>
            <person name="Liao X.Y."/>
            <person name="Jiang Y.T."/>
            <person name="Sun W.H."/>
            <person name="Chen J."/>
            <person name="Chen Y.Q."/>
            <person name="Ai Y."/>
            <person name="Zhai J.W."/>
            <person name="Wu S.S."/>
            <person name="Zhou Z."/>
            <person name="Hsiao Y.Y."/>
            <person name="Wu W.L."/>
            <person name="Chen Y.Y."/>
            <person name="Lin Y.F."/>
            <person name="Hsu J.L."/>
            <person name="Li C.Y."/>
            <person name="Wang Z.W."/>
            <person name="Zhao X."/>
            <person name="Zhong W.Y."/>
            <person name="Ma X.K."/>
            <person name="Ma L."/>
            <person name="Huang J."/>
            <person name="Chen G.Z."/>
            <person name="Huang M.Z."/>
            <person name="Huang L."/>
            <person name="Peng D.H."/>
            <person name="Luo Y.B."/>
            <person name="Zou S.Q."/>
            <person name="Chen S.P."/>
            <person name="Lan S."/>
            <person name="Tsai W.C."/>
            <person name="Van de Peer Y."/>
            <person name="Liu Z.J."/>
        </authorList>
    </citation>
    <scope>NUCLEOTIDE SEQUENCE [LARGE SCALE GENOMIC DNA]</scope>
    <source>
        <strain evidence="1">Lor287</strain>
    </source>
</reference>
<evidence type="ECO:0000313" key="2">
    <source>
        <dbReference type="Proteomes" id="UP001418222"/>
    </source>
</evidence>
<evidence type="ECO:0000313" key="1">
    <source>
        <dbReference type="EMBL" id="KAK8948663.1"/>
    </source>
</evidence>
<organism evidence="1 2">
    <name type="scientific">Platanthera zijinensis</name>
    <dbReference type="NCBI Taxonomy" id="2320716"/>
    <lineage>
        <taxon>Eukaryota</taxon>
        <taxon>Viridiplantae</taxon>
        <taxon>Streptophyta</taxon>
        <taxon>Embryophyta</taxon>
        <taxon>Tracheophyta</taxon>
        <taxon>Spermatophyta</taxon>
        <taxon>Magnoliopsida</taxon>
        <taxon>Liliopsida</taxon>
        <taxon>Asparagales</taxon>
        <taxon>Orchidaceae</taxon>
        <taxon>Orchidoideae</taxon>
        <taxon>Orchideae</taxon>
        <taxon>Orchidinae</taxon>
        <taxon>Platanthera</taxon>
    </lineage>
</organism>
<keyword evidence="2" id="KW-1185">Reference proteome</keyword>
<name>A0AAP0GAU9_9ASPA</name>
<protein>
    <submittedName>
        <fullName evidence="1">Uncharacterized protein</fullName>
    </submittedName>
</protein>
<dbReference type="EMBL" id="JBBWWQ010000004">
    <property type="protein sequence ID" value="KAK8948663.1"/>
    <property type="molecule type" value="Genomic_DNA"/>
</dbReference>